<name>A0A8K0VVJ0_9PLEO</name>
<organism evidence="1 2">
    <name type="scientific">Paraphoma chrysanthemicola</name>
    <dbReference type="NCBI Taxonomy" id="798071"/>
    <lineage>
        <taxon>Eukaryota</taxon>
        <taxon>Fungi</taxon>
        <taxon>Dikarya</taxon>
        <taxon>Ascomycota</taxon>
        <taxon>Pezizomycotina</taxon>
        <taxon>Dothideomycetes</taxon>
        <taxon>Pleosporomycetidae</taxon>
        <taxon>Pleosporales</taxon>
        <taxon>Pleosporineae</taxon>
        <taxon>Phaeosphaeriaceae</taxon>
        <taxon>Paraphoma</taxon>
    </lineage>
</organism>
<proteinExistence type="predicted"/>
<dbReference type="Proteomes" id="UP000813461">
    <property type="component" value="Unassembled WGS sequence"/>
</dbReference>
<protein>
    <submittedName>
        <fullName evidence="1">Uncharacterized protein</fullName>
    </submittedName>
</protein>
<sequence length="134" mass="14753">MTSNCPLALLLSSGFVMSITKEGVAGLRCASFGRSKLSVKLVVRQLLCPAFPSPPHYSNSKVCLAGYMLMPSLPHGAHVGSSEASRECFRDILAASGAIRHERQAPPLEDDLWIRYHLKAWGEPGVDRRLDYVW</sequence>
<gene>
    <name evidence="1" type="ORF">FB567DRAFT_133469</name>
</gene>
<reference evidence="1" key="1">
    <citation type="journal article" date="2021" name="Nat. Commun.">
        <title>Genetic determinants of endophytism in the Arabidopsis root mycobiome.</title>
        <authorList>
            <person name="Mesny F."/>
            <person name="Miyauchi S."/>
            <person name="Thiergart T."/>
            <person name="Pickel B."/>
            <person name="Atanasova L."/>
            <person name="Karlsson M."/>
            <person name="Huettel B."/>
            <person name="Barry K.W."/>
            <person name="Haridas S."/>
            <person name="Chen C."/>
            <person name="Bauer D."/>
            <person name="Andreopoulos W."/>
            <person name="Pangilinan J."/>
            <person name="LaButti K."/>
            <person name="Riley R."/>
            <person name="Lipzen A."/>
            <person name="Clum A."/>
            <person name="Drula E."/>
            <person name="Henrissat B."/>
            <person name="Kohler A."/>
            <person name="Grigoriev I.V."/>
            <person name="Martin F.M."/>
            <person name="Hacquard S."/>
        </authorList>
    </citation>
    <scope>NUCLEOTIDE SEQUENCE</scope>
    <source>
        <strain evidence="1">MPI-SDFR-AT-0120</strain>
    </source>
</reference>
<dbReference type="AlphaFoldDB" id="A0A8K0VVJ0"/>
<accession>A0A8K0VVJ0</accession>
<dbReference type="EMBL" id="JAGMVJ010000017">
    <property type="protein sequence ID" value="KAH7078352.1"/>
    <property type="molecule type" value="Genomic_DNA"/>
</dbReference>
<keyword evidence="2" id="KW-1185">Reference proteome</keyword>
<evidence type="ECO:0000313" key="1">
    <source>
        <dbReference type="EMBL" id="KAH7078352.1"/>
    </source>
</evidence>
<evidence type="ECO:0000313" key="2">
    <source>
        <dbReference type="Proteomes" id="UP000813461"/>
    </source>
</evidence>
<comment type="caution">
    <text evidence="1">The sequence shown here is derived from an EMBL/GenBank/DDBJ whole genome shotgun (WGS) entry which is preliminary data.</text>
</comment>